<dbReference type="Proteomes" id="UP001066276">
    <property type="component" value="Chromosome 8"/>
</dbReference>
<gene>
    <name evidence="1" type="ORF">NDU88_001893</name>
</gene>
<evidence type="ECO:0000313" key="1">
    <source>
        <dbReference type="EMBL" id="KAJ1113651.1"/>
    </source>
</evidence>
<comment type="caution">
    <text evidence="1">The sequence shown here is derived from an EMBL/GenBank/DDBJ whole genome shotgun (WGS) entry which is preliminary data.</text>
</comment>
<evidence type="ECO:0000313" key="2">
    <source>
        <dbReference type="Proteomes" id="UP001066276"/>
    </source>
</evidence>
<sequence>MRLLWVRGYSSGTQGVRQSFVSTRHLEEVRRALLRAEPELPWSRLRAARAGHTRRLGSDGCEAARQTRLRR</sequence>
<dbReference type="AlphaFoldDB" id="A0AAV7NDT7"/>
<accession>A0AAV7NDT7</accession>
<protein>
    <submittedName>
        <fullName evidence="1">Uncharacterized protein</fullName>
    </submittedName>
</protein>
<reference evidence="1" key="1">
    <citation type="journal article" date="2022" name="bioRxiv">
        <title>Sequencing and chromosome-scale assembly of the giantPleurodeles waltlgenome.</title>
        <authorList>
            <person name="Brown T."/>
            <person name="Elewa A."/>
            <person name="Iarovenko S."/>
            <person name="Subramanian E."/>
            <person name="Araus A.J."/>
            <person name="Petzold A."/>
            <person name="Susuki M."/>
            <person name="Suzuki K.-i.T."/>
            <person name="Hayashi T."/>
            <person name="Toyoda A."/>
            <person name="Oliveira C."/>
            <person name="Osipova E."/>
            <person name="Leigh N.D."/>
            <person name="Simon A."/>
            <person name="Yun M.H."/>
        </authorList>
    </citation>
    <scope>NUCLEOTIDE SEQUENCE</scope>
    <source>
        <strain evidence="1">20211129_DDA</strain>
        <tissue evidence="1">Liver</tissue>
    </source>
</reference>
<name>A0AAV7NDT7_PLEWA</name>
<keyword evidence="2" id="KW-1185">Reference proteome</keyword>
<dbReference type="EMBL" id="JANPWB010000012">
    <property type="protein sequence ID" value="KAJ1113651.1"/>
    <property type="molecule type" value="Genomic_DNA"/>
</dbReference>
<proteinExistence type="predicted"/>
<organism evidence="1 2">
    <name type="scientific">Pleurodeles waltl</name>
    <name type="common">Iberian ribbed newt</name>
    <dbReference type="NCBI Taxonomy" id="8319"/>
    <lineage>
        <taxon>Eukaryota</taxon>
        <taxon>Metazoa</taxon>
        <taxon>Chordata</taxon>
        <taxon>Craniata</taxon>
        <taxon>Vertebrata</taxon>
        <taxon>Euteleostomi</taxon>
        <taxon>Amphibia</taxon>
        <taxon>Batrachia</taxon>
        <taxon>Caudata</taxon>
        <taxon>Salamandroidea</taxon>
        <taxon>Salamandridae</taxon>
        <taxon>Pleurodelinae</taxon>
        <taxon>Pleurodeles</taxon>
    </lineage>
</organism>